<dbReference type="InterPro" id="IPR009910">
    <property type="entry name" value="DUF1450"/>
</dbReference>
<reference evidence="1 2" key="1">
    <citation type="submission" date="2016-10" db="EMBL/GenBank/DDBJ databases">
        <authorList>
            <person name="de Groot N.N."/>
        </authorList>
    </citation>
    <scope>NUCLEOTIDE SEQUENCE [LARGE SCALE GENOMIC DNA]</scope>
    <source>
        <strain evidence="1 2">DSM 12271</strain>
    </source>
</reference>
<evidence type="ECO:0000313" key="1">
    <source>
        <dbReference type="EMBL" id="SFB09089.1"/>
    </source>
</evidence>
<gene>
    <name evidence="1" type="ORF">SAMN04488528_101181</name>
</gene>
<dbReference type="STRING" id="84698.SAMN04488528_101181"/>
<accession>A0A1I0Y718</accession>
<name>A0A1I0Y718_9CLOT</name>
<dbReference type="AlphaFoldDB" id="A0A1I0Y718"/>
<dbReference type="Proteomes" id="UP000198619">
    <property type="component" value="Unassembled WGS sequence"/>
</dbReference>
<dbReference type="RefSeq" id="WP_090040715.1">
    <property type="nucleotide sequence ID" value="NZ_FOKI01000011.1"/>
</dbReference>
<dbReference type="EMBL" id="FOKI01000011">
    <property type="protein sequence ID" value="SFB09089.1"/>
    <property type="molecule type" value="Genomic_DNA"/>
</dbReference>
<organism evidence="1 2">
    <name type="scientific">Clostridium frigidicarnis</name>
    <dbReference type="NCBI Taxonomy" id="84698"/>
    <lineage>
        <taxon>Bacteria</taxon>
        <taxon>Bacillati</taxon>
        <taxon>Bacillota</taxon>
        <taxon>Clostridia</taxon>
        <taxon>Eubacteriales</taxon>
        <taxon>Clostridiaceae</taxon>
        <taxon>Clostridium</taxon>
    </lineage>
</organism>
<dbReference type="Pfam" id="PF07293">
    <property type="entry name" value="DUF1450"/>
    <property type="match status" value="1"/>
</dbReference>
<protein>
    <submittedName>
        <fullName evidence="1">Uncharacterized protein YuzB, UPF0349 family</fullName>
    </submittedName>
</protein>
<dbReference type="OrthoDB" id="1684419at2"/>
<evidence type="ECO:0000313" key="2">
    <source>
        <dbReference type="Proteomes" id="UP000198619"/>
    </source>
</evidence>
<sequence>MIVEVCMNNENHEKIEEILKEKDSSIEVDVHGCLGHCHVCATGKAFAFVDGDAIEADSVEELVDKILNK</sequence>
<keyword evidence="2" id="KW-1185">Reference proteome</keyword>
<proteinExistence type="predicted"/>